<feature type="transmembrane region" description="Helical" evidence="1">
    <location>
        <begin position="37"/>
        <end position="57"/>
    </location>
</feature>
<proteinExistence type="predicted"/>
<keyword evidence="3" id="KW-1185">Reference proteome</keyword>
<dbReference type="RefSeq" id="WP_113743090.1">
    <property type="nucleotide sequence ID" value="NZ_UAPV01000001.1"/>
</dbReference>
<name>A0A2X0WQL9_9GAMM</name>
<evidence type="ECO:0000313" key="3">
    <source>
        <dbReference type="Proteomes" id="UP000250086"/>
    </source>
</evidence>
<feature type="transmembrane region" description="Helical" evidence="1">
    <location>
        <begin position="131"/>
        <end position="151"/>
    </location>
</feature>
<protein>
    <submittedName>
        <fullName evidence="2">Uncharacterized protein</fullName>
    </submittedName>
</protein>
<keyword evidence="1" id="KW-0812">Transmembrane</keyword>
<keyword evidence="1" id="KW-0472">Membrane</keyword>
<evidence type="ECO:0000313" key="2">
    <source>
        <dbReference type="EMBL" id="SPT68872.1"/>
    </source>
</evidence>
<gene>
    <name evidence="2" type="ORF">NCTC13093_00218</name>
</gene>
<dbReference type="AlphaFoldDB" id="A0A2X0WQL9"/>
<sequence>MLYVETIANIPLTNAQRSNLDNIANIAYKPDKILTEYIIFTIIHLSGTVILATAIKFSIINCAFKILFMLFVLLYCFIYNIQYDDKNRAILLLSKKFIIILFYLIMISAFTLFLHYNRDELQTGVSNNLDVILSQGSFLISVIVVTLLQLYHYNDYSIKNIHIYNLDCIVKGEITTETKNAIEVLLKGTSLNLTKPINIEVKYAVEFYEQSITHVCFKCYDEIYFYKCINKVDVLM</sequence>
<evidence type="ECO:0000256" key="1">
    <source>
        <dbReference type="SAM" id="Phobius"/>
    </source>
</evidence>
<feature type="transmembrane region" description="Helical" evidence="1">
    <location>
        <begin position="63"/>
        <end position="81"/>
    </location>
</feature>
<reference evidence="2 3" key="1">
    <citation type="submission" date="2018-06" db="EMBL/GenBank/DDBJ databases">
        <authorList>
            <consortium name="Pathogen Informatics"/>
            <person name="Doyle S."/>
        </authorList>
    </citation>
    <scope>NUCLEOTIDE SEQUENCE [LARGE SCALE GENOMIC DNA]</scope>
    <source>
        <strain evidence="2 3">NCTC13093</strain>
    </source>
</reference>
<dbReference type="Proteomes" id="UP000250086">
    <property type="component" value="Unassembled WGS sequence"/>
</dbReference>
<organism evidence="2 3">
    <name type="scientific">Anaerobiospirillum thomasii</name>
    <dbReference type="NCBI Taxonomy" id="179995"/>
    <lineage>
        <taxon>Bacteria</taxon>
        <taxon>Pseudomonadati</taxon>
        <taxon>Pseudomonadota</taxon>
        <taxon>Gammaproteobacteria</taxon>
        <taxon>Aeromonadales</taxon>
        <taxon>Succinivibrionaceae</taxon>
        <taxon>Anaerobiospirillum</taxon>
    </lineage>
</organism>
<feature type="transmembrane region" description="Helical" evidence="1">
    <location>
        <begin position="97"/>
        <end position="116"/>
    </location>
</feature>
<keyword evidence="1" id="KW-1133">Transmembrane helix</keyword>
<dbReference type="EMBL" id="UAPV01000001">
    <property type="protein sequence ID" value="SPT68872.1"/>
    <property type="molecule type" value="Genomic_DNA"/>
</dbReference>
<accession>A0A2X0WQL9</accession>